<accession>A0A6C0AD34</accession>
<proteinExistence type="predicted"/>
<evidence type="ECO:0000313" key="1">
    <source>
        <dbReference type="EMBL" id="QHS77380.1"/>
    </source>
</evidence>
<dbReference type="EMBL" id="MN740546">
    <property type="protein sequence ID" value="QHS77380.1"/>
    <property type="molecule type" value="Genomic_DNA"/>
</dbReference>
<name>A0A6C0AD34_9ZZZZ</name>
<protein>
    <submittedName>
        <fullName evidence="1">Uncharacterized protein</fullName>
    </submittedName>
</protein>
<reference evidence="1" key="1">
    <citation type="journal article" date="2020" name="Nature">
        <title>Giant virus diversity and host interactions through global metagenomics.</title>
        <authorList>
            <person name="Schulz F."/>
            <person name="Roux S."/>
            <person name="Paez-Espino D."/>
            <person name="Jungbluth S."/>
            <person name="Walsh D.A."/>
            <person name="Denef V.J."/>
            <person name="McMahon K.D."/>
            <person name="Konstantinidis K.T."/>
            <person name="Eloe-Fadrosh E.A."/>
            <person name="Kyrpides N.C."/>
            <person name="Woyke T."/>
        </authorList>
    </citation>
    <scope>NUCLEOTIDE SEQUENCE</scope>
    <source>
        <strain evidence="1">GVMAG-S-1004661-13</strain>
    </source>
</reference>
<dbReference type="AlphaFoldDB" id="A0A6C0AD34"/>
<organism evidence="1">
    <name type="scientific">viral metagenome</name>
    <dbReference type="NCBI Taxonomy" id="1070528"/>
    <lineage>
        <taxon>unclassified sequences</taxon>
        <taxon>metagenomes</taxon>
        <taxon>organismal metagenomes</taxon>
    </lineage>
</organism>
<sequence>MDPLESLLTKPSVSAEINVYFPVEYFSENSGNLNLTKDSFDNFIPKCLEKFGKYDKTSEIYYCKNEKVYKTINKKNVHIFKLDTTETLNLKTFIVVRSEYIKITNEEFPKLEYYDDIRKQNKMIFNAGIGRLILITQSHTDAECSYFVELSFDPLKKMTNEDKTQFKSLIDFVVSHIS</sequence>